<evidence type="ECO:0000313" key="5">
    <source>
        <dbReference type="EMBL" id="MDQ0324007.1"/>
    </source>
</evidence>
<dbReference type="Gene3D" id="3.40.50.1100">
    <property type="match status" value="2"/>
</dbReference>
<keyword evidence="5" id="KW-0456">Lyase</keyword>
<evidence type="ECO:0000256" key="3">
    <source>
        <dbReference type="ARBA" id="ARBA00022898"/>
    </source>
</evidence>
<dbReference type="Proteomes" id="UP001230207">
    <property type="component" value="Unassembled WGS sequence"/>
</dbReference>
<sequence>MVVMARFSKERSRVLDSDLLTRFPRVRLMNGPTPIQRLSRLEEVFGPRLKSVSIWAKRDDLMELGGGGNKLRKLEFLIGYAKSEGCDTVIAIGGVQSNFARLAAAACARTGLACELVLAQMVPRESEIYQGNGNVLLDQLFGAHLHVLSKGDDAAGFAARRASEIAMSGGKAFVAVLGGSTPVGCLGYVDCAFEISAQSTEMGLEFDHLVLPNGSGGMHAGLVAGMVVGGRDLSGIRAHTVLSPADACVVATVDKVNSVLHLLSSGERVEPKDLTISGGQLGGGYGIPTPEMVEAVKIVGRSEGLLLDPVYGGKAFAGLLSDIESEVITPGSNVLFLMTGGSPGLYAYADALNSN</sequence>
<dbReference type="EC" id="4.4.1.15" evidence="5"/>
<evidence type="ECO:0000313" key="6">
    <source>
        <dbReference type="Proteomes" id="UP001230207"/>
    </source>
</evidence>
<dbReference type="InterPro" id="IPR027278">
    <property type="entry name" value="ACCD_DCysDesulf"/>
</dbReference>
<evidence type="ECO:0000259" key="4">
    <source>
        <dbReference type="Pfam" id="PF00291"/>
    </source>
</evidence>
<dbReference type="RefSeq" id="WP_370878632.1">
    <property type="nucleotide sequence ID" value="NZ_JAUSVF010000006.1"/>
</dbReference>
<dbReference type="InterPro" id="IPR001926">
    <property type="entry name" value="TrpB-like_PALP"/>
</dbReference>
<dbReference type="PANTHER" id="PTHR43780">
    <property type="entry name" value="1-AMINOCYCLOPROPANE-1-CARBOXYLATE DEAMINASE-RELATED"/>
    <property type="match status" value="1"/>
</dbReference>
<dbReference type="EMBL" id="JAUSVF010000006">
    <property type="protein sequence ID" value="MDQ0324007.1"/>
    <property type="molecule type" value="Genomic_DNA"/>
</dbReference>
<comment type="similarity">
    <text evidence="2">Belongs to the ACC deaminase/D-cysteine desulfhydrase family.</text>
</comment>
<evidence type="ECO:0000256" key="1">
    <source>
        <dbReference type="ARBA" id="ARBA00001933"/>
    </source>
</evidence>
<comment type="caution">
    <text evidence="5">The sequence shown here is derived from an EMBL/GenBank/DDBJ whole genome shotgun (WGS) entry which is preliminary data.</text>
</comment>
<dbReference type="Pfam" id="PF00291">
    <property type="entry name" value="PALP"/>
    <property type="match status" value="1"/>
</dbReference>
<keyword evidence="3" id="KW-0663">Pyridoxal phosphate</keyword>
<reference evidence="5 6" key="1">
    <citation type="submission" date="2023-07" db="EMBL/GenBank/DDBJ databases">
        <title>Genomic Encyclopedia of Type Strains, Phase IV (KMG-IV): sequencing the most valuable type-strain genomes for metagenomic binning, comparative biology and taxonomic classification.</title>
        <authorList>
            <person name="Goeker M."/>
        </authorList>
    </citation>
    <scope>NUCLEOTIDE SEQUENCE [LARGE SCALE GENOMIC DNA]</scope>
    <source>
        <strain evidence="5 6">DSM 1112</strain>
    </source>
</reference>
<evidence type="ECO:0000256" key="2">
    <source>
        <dbReference type="ARBA" id="ARBA00008639"/>
    </source>
</evidence>
<dbReference type="PANTHER" id="PTHR43780:SF2">
    <property type="entry name" value="1-AMINOCYCLOPROPANE-1-CARBOXYLATE DEAMINASE-RELATED"/>
    <property type="match status" value="1"/>
</dbReference>
<dbReference type="PIRSF" id="PIRSF006278">
    <property type="entry name" value="ACCD_DCysDesulf"/>
    <property type="match status" value="1"/>
</dbReference>
<name>A0ABU0C4J3_9HYPH</name>
<dbReference type="SUPFAM" id="SSF53686">
    <property type="entry name" value="Tryptophan synthase beta subunit-like PLP-dependent enzymes"/>
    <property type="match status" value="1"/>
</dbReference>
<comment type="cofactor">
    <cofactor evidence="1">
        <name>pyridoxal 5'-phosphate</name>
        <dbReference type="ChEBI" id="CHEBI:597326"/>
    </cofactor>
</comment>
<gene>
    <name evidence="5" type="ORF">QO002_006214</name>
</gene>
<organism evidence="5 6">
    <name type="scientific">Pararhizobium capsulatum DSM 1112</name>
    <dbReference type="NCBI Taxonomy" id="1121113"/>
    <lineage>
        <taxon>Bacteria</taxon>
        <taxon>Pseudomonadati</taxon>
        <taxon>Pseudomonadota</taxon>
        <taxon>Alphaproteobacteria</taxon>
        <taxon>Hyphomicrobiales</taxon>
        <taxon>Rhizobiaceae</taxon>
        <taxon>Rhizobium/Agrobacterium group</taxon>
        <taxon>Pararhizobium</taxon>
    </lineage>
</organism>
<proteinExistence type="inferred from homology"/>
<feature type="domain" description="Tryptophan synthase beta chain-like PALP" evidence="4">
    <location>
        <begin position="27"/>
        <end position="340"/>
    </location>
</feature>
<keyword evidence="6" id="KW-1185">Reference proteome</keyword>
<protein>
    <submittedName>
        <fullName evidence="5">D-cysteine desulfhydrase</fullName>
        <ecNumber evidence="5">4.4.1.15</ecNumber>
    </submittedName>
</protein>
<dbReference type="InterPro" id="IPR036052">
    <property type="entry name" value="TrpB-like_PALP_sf"/>
</dbReference>
<dbReference type="GO" id="GO:0019148">
    <property type="term" value="F:D-cysteine desulfhydrase activity"/>
    <property type="evidence" value="ECO:0007669"/>
    <property type="project" value="UniProtKB-EC"/>
</dbReference>
<accession>A0ABU0C4J3</accession>